<name>A0A484HRB6_9BACT</name>
<dbReference type="AlphaFoldDB" id="A0A484HRB6"/>
<organism evidence="1">
    <name type="scientific">uncultured Desulfobacteraceae bacterium</name>
    <dbReference type="NCBI Taxonomy" id="218296"/>
    <lineage>
        <taxon>Bacteria</taxon>
        <taxon>Pseudomonadati</taxon>
        <taxon>Thermodesulfobacteriota</taxon>
        <taxon>Desulfobacteria</taxon>
        <taxon>Desulfobacterales</taxon>
        <taxon>Desulfobacteraceae</taxon>
        <taxon>environmental samples</taxon>
    </lineage>
</organism>
<evidence type="ECO:0000313" key="1">
    <source>
        <dbReference type="EMBL" id="VEN75437.1"/>
    </source>
</evidence>
<reference evidence="1" key="1">
    <citation type="submission" date="2019-01" db="EMBL/GenBank/DDBJ databases">
        <authorList>
            <consortium name="Genoscope - CEA"/>
            <person name="William W."/>
        </authorList>
    </citation>
    <scope>NUCLEOTIDE SEQUENCE</scope>
    <source>
        <strain evidence="1">CR-1</strain>
    </source>
</reference>
<protein>
    <submittedName>
        <fullName evidence="1">3-methyladenine DNA glycosylase</fullName>
    </submittedName>
</protein>
<gene>
    <name evidence="1" type="ORF">EPICR_90033</name>
</gene>
<sequence>MARRKLKDWFDKDLAMTLAEKIQKVFPDFDSKRFVQTVEDGVRGLELKARVERIADALRDELPKDYPRALEILTAILGPENLKETGMFTEGYWIMPIAKYVEKYGIRHYSKSIEAIEEITKRHTGEYCVRPFIEKYPQKTLAVMRSWSKNENVHVRRLSSEGARPRLPWAGKLDVFVADPAPVLEILENLKDDPSRFVQKSVANAMNDILKDNERIGMETLKRWSRDAGRIRRWIIRRALRNLIKKGNAEAVGLLEALDAGGALSPRNQR</sequence>
<accession>A0A484HRB6</accession>
<proteinExistence type="predicted"/>
<dbReference type="SUPFAM" id="SSF48371">
    <property type="entry name" value="ARM repeat"/>
    <property type="match status" value="1"/>
</dbReference>
<dbReference type="InterPro" id="IPR014825">
    <property type="entry name" value="DNA_alkylation"/>
</dbReference>
<dbReference type="Pfam" id="PF08713">
    <property type="entry name" value="DNA_alkylation"/>
    <property type="match status" value="1"/>
</dbReference>
<dbReference type="InterPro" id="IPR016024">
    <property type="entry name" value="ARM-type_fold"/>
</dbReference>
<dbReference type="EMBL" id="CAACVI010000052">
    <property type="protein sequence ID" value="VEN75437.1"/>
    <property type="molecule type" value="Genomic_DNA"/>
</dbReference>
<dbReference type="Gene3D" id="1.25.40.290">
    <property type="entry name" value="ARM repeat domains"/>
    <property type="match status" value="1"/>
</dbReference>